<dbReference type="InterPro" id="IPR002401">
    <property type="entry name" value="Cyt_P450_E_grp-I"/>
</dbReference>
<evidence type="ECO:0000256" key="3">
    <source>
        <dbReference type="ARBA" id="ARBA00022723"/>
    </source>
</evidence>
<reference evidence="9" key="1">
    <citation type="journal article" date="2021" name="Nat. Commun.">
        <title>Genetic determinants of endophytism in the Arabidopsis root mycobiome.</title>
        <authorList>
            <person name="Mesny F."/>
            <person name="Miyauchi S."/>
            <person name="Thiergart T."/>
            <person name="Pickel B."/>
            <person name="Atanasova L."/>
            <person name="Karlsson M."/>
            <person name="Huettel B."/>
            <person name="Barry K.W."/>
            <person name="Haridas S."/>
            <person name="Chen C."/>
            <person name="Bauer D."/>
            <person name="Andreopoulos W."/>
            <person name="Pangilinan J."/>
            <person name="LaButti K."/>
            <person name="Riley R."/>
            <person name="Lipzen A."/>
            <person name="Clum A."/>
            <person name="Drula E."/>
            <person name="Henrissat B."/>
            <person name="Kohler A."/>
            <person name="Grigoriev I.V."/>
            <person name="Martin F.M."/>
            <person name="Hacquard S."/>
        </authorList>
    </citation>
    <scope>NUCLEOTIDE SEQUENCE</scope>
    <source>
        <strain evidence="9">MPI-CAGE-CH-0235</strain>
    </source>
</reference>
<evidence type="ECO:0000256" key="5">
    <source>
        <dbReference type="ARBA" id="ARBA00023004"/>
    </source>
</evidence>
<comment type="caution">
    <text evidence="9">The sequence shown here is derived from an EMBL/GenBank/DDBJ whole genome shotgun (WGS) entry which is preliminary data.</text>
</comment>
<keyword evidence="5 6" id="KW-0408">Iron</keyword>
<dbReference type="AlphaFoldDB" id="A0A8K0T3J6"/>
<evidence type="ECO:0000256" key="8">
    <source>
        <dbReference type="SAM" id="Phobius"/>
    </source>
</evidence>
<organism evidence="9 10">
    <name type="scientific">Stachybotrys elegans</name>
    <dbReference type="NCBI Taxonomy" id="80388"/>
    <lineage>
        <taxon>Eukaryota</taxon>
        <taxon>Fungi</taxon>
        <taxon>Dikarya</taxon>
        <taxon>Ascomycota</taxon>
        <taxon>Pezizomycotina</taxon>
        <taxon>Sordariomycetes</taxon>
        <taxon>Hypocreomycetidae</taxon>
        <taxon>Hypocreales</taxon>
        <taxon>Stachybotryaceae</taxon>
        <taxon>Stachybotrys</taxon>
    </lineage>
</organism>
<dbReference type="PANTHER" id="PTHR46300:SF5">
    <property type="entry name" value="CYTOCHROME P450"/>
    <property type="match status" value="1"/>
</dbReference>
<keyword evidence="7" id="KW-0503">Monooxygenase</keyword>
<keyword evidence="4 7" id="KW-0560">Oxidoreductase</keyword>
<dbReference type="InterPro" id="IPR036396">
    <property type="entry name" value="Cyt_P450_sf"/>
</dbReference>
<keyword evidence="8" id="KW-0472">Membrane</keyword>
<sequence>MAFLDTPWLSLLLISWACLGLALLMRKYTWRDNHLPLPPGPPGEFLLGHLRKIPKENTAATYAQWSKKYKSDVIHVKSLGQSIIVLNSLRAAKELLDKKGAIYSDRPRFTLFEEMGWKKTLTFLPYGECWQMHRKMLQTDLSNTNVRQWQPFQLQECRRTINNMLCNSDWENSLRRFTVAIVLKVSYGTDVFDENDPYIKIANDAMYAMGNGGAPANSIVEVFPLARYLPNWLLRDWPLKFARDWKWAIQTLHEVPFSCAYKDVVSCDNVKFTADRMLTRTEEQCQNWTLEDIKGAAGAVFIAGADTTWATCVIFILNMVLNPEVQRKAHEQLDLVVGRDRLPNFGDRPNLPYIEWIVQEVYRWSPLAPLGIPHKSVKNDVYNGMHIPKAMGRDERVYHDPASFQPERYRPIEEGGPGEPFPVAHFGFGRRICVGRFLADNSVWIMICTMLATLRFQKKTDADGNVMPTRVEFTNGGTCHPMHFECTIQPRTNQTLALVSAAPNEFGQRQVP</sequence>
<dbReference type="Gene3D" id="1.10.630.10">
    <property type="entry name" value="Cytochrome P450"/>
    <property type="match status" value="1"/>
</dbReference>
<name>A0A8K0T3J6_9HYPO</name>
<keyword evidence="6 7" id="KW-0349">Heme</keyword>
<keyword evidence="10" id="KW-1185">Reference proteome</keyword>
<keyword evidence="3 6" id="KW-0479">Metal-binding</keyword>
<evidence type="ECO:0000313" key="10">
    <source>
        <dbReference type="Proteomes" id="UP000813444"/>
    </source>
</evidence>
<dbReference type="GO" id="GO:0020037">
    <property type="term" value="F:heme binding"/>
    <property type="evidence" value="ECO:0007669"/>
    <property type="project" value="InterPro"/>
</dbReference>
<dbReference type="InterPro" id="IPR001128">
    <property type="entry name" value="Cyt_P450"/>
</dbReference>
<evidence type="ECO:0000256" key="1">
    <source>
        <dbReference type="ARBA" id="ARBA00004685"/>
    </source>
</evidence>
<feature type="binding site" description="axial binding residue" evidence="6">
    <location>
        <position position="433"/>
    </location>
    <ligand>
        <name>heme</name>
        <dbReference type="ChEBI" id="CHEBI:30413"/>
    </ligand>
    <ligandPart>
        <name>Fe</name>
        <dbReference type="ChEBI" id="CHEBI:18248"/>
    </ligandPart>
</feature>
<dbReference type="GO" id="GO:0016705">
    <property type="term" value="F:oxidoreductase activity, acting on paired donors, with incorporation or reduction of molecular oxygen"/>
    <property type="evidence" value="ECO:0007669"/>
    <property type="project" value="InterPro"/>
</dbReference>
<comment type="pathway">
    <text evidence="1">Mycotoxin biosynthesis.</text>
</comment>
<evidence type="ECO:0000256" key="6">
    <source>
        <dbReference type="PIRSR" id="PIRSR602401-1"/>
    </source>
</evidence>
<dbReference type="EMBL" id="JAGPNK010000001">
    <property type="protein sequence ID" value="KAH7328195.1"/>
    <property type="molecule type" value="Genomic_DNA"/>
</dbReference>
<accession>A0A8K0T3J6</accession>
<dbReference type="GO" id="GO:0005506">
    <property type="term" value="F:iron ion binding"/>
    <property type="evidence" value="ECO:0007669"/>
    <property type="project" value="InterPro"/>
</dbReference>
<dbReference type="GO" id="GO:0004497">
    <property type="term" value="F:monooxygenase activity"/>
    <property type="evidence" value="ECO:0007669"/>
    <property type="project" value="UniProtKB-KW"/>
</dbReference>
<dbReference type="SUPFAM" id="SSF48264">
    <property type="entry name" value="Cytochrome P450"/>
    <property type="match status" value="1"/>
</dbReference>
<keyword evidence="8" id="KW-0812">Transmembrane</keyword>
<comment type="cofactor">
    <cofactor evidence="6">
        <name>heme</name>
        <dbReference type="ChEBI" id="CHEBI:30413"/>
    </cofactor>
</comment>
<dbReference type="Proteomes" id="UP000813444">
    <property type="component" value="Unassembled WGS sequence"/>
</dbReference>
<comment type="similarity">
    <text evidence="2 7">Belongs to the cytochrome P450 family.</text>
</comment>
<dbReference type="Pfam" id="PF00067">
    <property type="entry name" value="p450"/>
    <property type="match status" value="1"/>
</dbReference>
<protein>
    <submittedName>
        <fullName evidence="9">Cytochrome P450</fullName>
    </submittedName>
</protein>
<dbReference type="PANTHER" id="PTHR46300">
    <property type="entry name" value="P450, PUTATIVE (EUROFUNG)-RELATED-RELATED"/>
    <property type="match status" value="1"/>
</dbReference>
<gene>
    <name evidence="9" type="ORF">B0I35DRAFT_448112</name>
</gene>
<proteinExistence type="inferred from homology"/>
<keyword evidence="8" id="KW-1133">Transmembrane helix</keyword>
<dbReference type="PRINTS" id="PR00463">
    <property type="entry name" value="EP450I"/>
</dbReference>
<dbReference type="OrthoDB" id="1103324at2759"/>
<dbReference type="InterPro" id="IPR017972">
    <property type="entry name" value="Cyt_P450_CS"/>
</dbReference>
<dbReference type="CDD" id="cd11065">
    <property type="entry name" value="CYP64-like"/>
    <property type="match status" value="1"/>
</dbReference>
<evidence type="ECO:0000256" key="4">
    <source>
        <dbReference type="ARBA" id="ARBA00023002"/>
    </source>
</evidence>
<feature type="transmembrane region" description="Helical" evidence="8">
    <location>
        <begin position="6"/>
        <end position="25"/>
    </location>
</feature>
<evidence type="ECO:0000313" key="9">
    <source>
        <dbReference type="EMBL" id="KAH7328195.1"/>
    </source>
</evidence>
<dbReference type="PROSITE" id="PS00086">
    <property type="entry name" value="CYTOCHROME_P450"/>
    <property type="match status" value="1"/>
</dbReference>
<dbReference type="InterPro" id="IPR050364">
    <property type="entry name" value="Cytochrome_P450_fung"/>
</dbReference>
<evidence type="ECO:0000256" key="2">
    <source>
        <dbReference type="ARBA" id="ARBA00010617"/>
    </source>
</evidence>
<evidence type="ECO:0000256" key="7">
    <source>
        <dbReference type="RuleBase" id="RU000461"/>
    </source>
</evidence>